<evidence type="ECO:0000313" key="3">
    <source>
        <dbReference type="Proteomes" id="UP001257234"/>
    </source>
</evidence>
<name>A0ABU1EV22_9FLAO</name>
<keyword evidence="1" id="KW-0732">Signal</keyword>
<dbReference type="EMBL" id="JAVJIU010000005">
    <property type="protein sequence ID" value="MDR5591834.1"/>
    <property type="molecule type" value="Genomic_DNA"/>
</dbReference>
<dbReference type="Proteomes" id="UP001257234">
    <property type="component" value="Unassembled WGS sequence"/>
</dbReference>
<organism evidence="2 3">
    <name type="scientific">Christiangramia sediminicola</name>
    <dbReference type="NCBI Taxonomy" id="3073267"/>
    <lineage>
        <taxon>Bacteria</taxon>
        <taxon>Pseudomonadati</taxon>
        <taxon>Bacteroidota</taxon>
        <taxon>Flavobacteriia</taxon>
        <taxon>Flavobacteriales</taxon>
        <taxon>Flavobacteriaceae</taxon>
        <taxon>Christiangramia</taxon>
    </lineage>
</organism>
<protein>
    <submittedName>
        <fullName evidence="2">Uncharacterized protein</fullName>
    </submittedName>
</protein>
<evidence type="ECO:0000256" key="1">
    <source>
        <dbReference type="SAM" id="SignalP"/>
    </source>
</evidence>
<comment type="caution">
    <text evidence="2">The sequence shown here is derived from an EMBL/GenBank/DDBJ whole genome shotgun (WGS) entry which is preliminary data.</text>
</comment>
<sequence>MKNITKIMFLGIFAFSLNTSAQEAQTDLDLFVNDMLFLANGFASPASESAAYQATAGWFTSARALDKWQVDVSLHANAIFVPTSKKEFTINNNDFNILQITGDERAVLPTAFGGDTDIQFEGEVDYAGQTIPISEFDAIDGIDKGALAYPFAQVSVGLPYGTEIAVRALPSLEIDGSEFSTYGVGLKHNFGQYFRFNDEEDLQVAAVVSYNIFDVKYDFDPISVDQVVQLNQIDVSADVWMAEALASKKYENFEIFGALGVAMSDFEYEFGGSGLALPLINSEITRLNDKSAQFKGDIGFNLYFDRFKISTMATAGKFVNLNLGLHFIL</sequence>
<evidence type="ECO:0000313" key="2">
    <source>
        <dbReference type="EMBL" id="MDR5591834.1"/>
    </source>
</evidence>
<reference evidence="3" key="1">
    <citation type="submission" date="2023-07" db="EMBL/GenBank/DDBJ databases">
        <title>Christiangramia sp. SM2212., a novel bacterium of the family Flavobacteriaceae isolated from the sea sediment.</title>
        <authorList>
            <person name="Wang J."/>
            <person name="Zhang X."/>
        </authorList>
    </citation>
    <scope>NUCLEOTIDE SEQUENCE [LARGE SCALE GENOMIC DNA]</scope>
    <source>
        <strain evidence="3">SM2212</strain>
    </source>
</reference>
<dbReference type="RefSeq" id="WP_309562674.1">
    <property type="nucleotide sequence ID" value="NZ_JAVJIU010000005.1"/>
</dbReference>
<proteinExistence type="predicted"/>
<accession>A0ABU1EV22</accession>
<dbReference type="InterPro" id="IPR046495">
    <property type="entry name" value="DUF6588"/>
</dbReference>
<dbReference type="Pfam" id="PF20230">
    <property type="entry name" value="DUF6588"/>
    <property type="match status" value="1"/>
</dbReference>
<feature type="chain" id="PRO_5046589002" evidence="1">
    <location>
        <begin position="22"/>
        <end position="329"/>
    </location>
</feature>
<keyword evidence="3" id="KW-1185">Reference proteome</keyword>
<gene>
    <name evidence="2" type="ORF">RE431_14405</name>
</gene>
<feature type="signal peptide" evidence="1">
    <location>
        <begin position="1"/>
        <end position="21"/>
    </location>
</feature>